<evidence type="ECO:0000256" key="1">
    <source>
        <dbReference type="ARBA" id="ARBA00009437"/>
    </source>
</evidence>
<dbReference type="InterPro" id="IPR000847">
    <property type="entry name" value="LysR_HTH_N"/>
</dbReference>
<dbReference type="PROSITE" id="PS50931">
    <property type="entry name" value="HTH_LYSR"/>
    <property type="match status" value="1"/>
</dbReference>
<sequence length="303" mass="33400">MKVDNIDLRLLRVFHALAEHGGFAGAQAELGLTPSTLSIHLSNLEQRLGMILCERGRGGFRLTDKGERVHLSTKRLFTALEGFRSETASLRGKLVGELQIGLVDSTVTDSHSPIAGAIRRFEQRDNDVHIRLMVDRPSALNHALLDGRMNLAVGVFPRHVAGVDYEILYKERSLLYCGEGHELFGKPANQIDQAAIARCRFVARAYSLERDMAAMGRVIHKASVENMEAQAHLILSGCFVGFLPEHYAQAWVTAGRMQALDAARYALESEIALATPGVGKPNMVVRTFCDDLRAVNTAFPPRD</sequence>
<dbReference type="Proteomes" id="UP000284605">
    <property type="component" value="Unassembled WGS sequence"/>
</dbReference>
<dbReference type="CDD" id="cd05466">
    <property type="entry name" value="PBP2_LTTR_substrate"/>
    <property type="match status" value="1"/>
</dbReference>
<accession>A0A418WGC6</accession>
<dbReference type="Gene3D" id="1.10.10.10">
    <property type="entry name" value="Winged helix-like DNA-binding domain superfamily/Winged helix DNA-binding domain"/>
    <property type="match status" value="1"/>
</dbReference>
<evidence type="ECO:0000313" key="7">
    <source>
        <dbReference type="Proteomes" id="UP000284605"/>
    </source>
</evidence>
<feature type="domain" description="HTH lysR-type" evidence="5">
    <location>
        <begin position="6"/>
        <end position="63"/>
    </location>
</feature>
<dbReference type="Pfam" id="PF00126">
    <property type="entry name" value="HTH_1"/>
    <property type="match status" value="1"/>
</dbReference>
<dbReference type="SUPFAM" id="SSF46785">
    <property type="entry name" value="Winged helix' DNA-binding domain"/>
    <property type="match status" value="1"/>
</dbReference>
<dbReference type="Gene3D" id="3.40.190.10">
    <property type="entry name" value="Periplasmic binding protein-like II"/>
    <property type="match status" value="2"/>
</dbReference>
<keyword evidence="3" id="KW-0238">DNA-binding</keyword>
<dbReference type="AlphaFoldDB" id="A0A418WGC6"/>
<dbReference type="InterPro" id="IPR005119">
    <property type="entry name" value="LysR_subst-bd"/>
</dbReference>
<organism evidence="6 7">
    <name type="scientific">Oleomonas cavernae</name>
    <dbReference type="NCBI Taxonomy" id="2320859"/>
    <lineage>
        <taxon>Bacteria</taxon>
        <taxon>Pseudomonadati</taxon>
        <taxon>Pseudomonadota</taxon>
        <taxon>Alphaproteobacteria</taxon>
        <taxon>Acetobacterales</taxon>
        <taxon>Acetobacteraceae</taxon>
        <taxon>Oleomonas</taxon>
    </lineage>
</organism>
<dbReference type="GO" id="GO:0003700">
    <property type="term" value="F:DNA-binding transcription factor activity"/>
    <property type="evidence" value="ECO:0007669"/>
    <property type="project" value="InterPro"/>
</dbReference>
<keyword evidence="4" id="KW-0804">Transcription</keyword>
<dbReference type="PANTHER" id="PTHR30126:SF98">
    <property type="entry name" value="HTH-TYPE TRANSCRIPTIONAL ACTIVATOR BAUR"/>
    <property type="match status" value="1"/>
</dbReference>
<evidence type="ECO:0000256" key="2">
    <source>
        <dbReference type="ARBA" id="ARBA00023015"/>
    </source>
</evidence>
<dbReference type="InterPro" id="IPR036388">
    <property type="entry name" value="WH-like_DNA-bd_sf"/>
</dbReference>
<dbReference type="InterPro" id="IPR036390">
    <property type="entry name" value="WH_DNA-bd_sf"/>
</dbReference>
<protein>
    <submittedName>
        <fullName evidence="6">LysR family transcriptional regulator</fullName>
    </submittedName>
</protein>
<dbReference type="EMBL" id="QYUK01000011">
    <property type="protein sequence ID" value="RJF89071.1"/>
    <property type="molecule type" value="Genomic_DNA"/>
</dbReference>
<gene>
    <name evidence="6" type="ORF">D3874_20570</name>
</gene>
<keyword evidence="2" id="KW-0805">Transcription regulation</keyword>
<evidence type="ECO:0000259" key="5">
    <source>
        <dbReference type="PROSITE" id="PS50931"/>
    </source>
</evidence>
<reference evidence="6 7" key="1">
    <citation type="submission" date="2018-09" db="EMBL/GenBank/DDBJ databases">
        <authorList>
            <person name="Zhu H."/>
        </authorList>
    </citation>
    <scope>NUCLEOTIDE SEQUENCE [LARGE SCALE GENOMIC DNA]</scope>
    <source>
        <strain evidence="6 7">K1W22B-8</strain>
    </source>
</reference>
<dbReference type="Pfam" id="PF03466">
    <property type="entry name" value="LysR_substrate"/>
    <property type="match status" value="1"/>
</dbReference>
<dbReference type="RefSeq" id="WP_119780249.1">
    <property type="nucleotide sequence ID" value="NZ_QYUK01000011.1"/>
</dbReference>
<keyword evidence="7" id="KW-1185">Reference proteome</keyword>
<comment type="similarity">
    <text evidence="1">Belongs to the LysR transcriptional regulatory family.</text>
</comment>
<dbReference type="PANTHER" id="PTHR30126">
    <property type="entry name" value="HTH-TYPE TRANSCRIPTIONAL REGULATOR"/>
    <property type="match status" value="1"/>
</dbReference>
<evidence type="ECO:0000256" key="4">
    <source>
        <dbReference type="ARBA" id="ARBA00023163"/>
    </source>
</evidence>
<name>A0A418WGC6_9PROT</name>
<dbReference type="SUPFAM" id="SSF53850">
    <property type="entry name" value="Periplasmic binding protein-like II"/>
    <property type="match status" value="1"/>
</dbReference>
<evidence type="ECO:0000313" key="6">
    <source>
        <dbReference type="EMBL" id="RJF89071.1"/>
    </source>
</evidence>
<comment type="caution">
    <text evidence="6">The sequence shown here is derived from an EMBL/GenBank/DDBJ whole genome shotgun (WGS) entry which is preliminary data.</text>
</comment>
<dbReference type="OrthoDB" id="7506954at2"/>
<dbReference type="GO" id="GO:0000976">
    <property type="term" value="F:transcription cis-regulatory region binding"/>
    <property type="evidence" value="ECO:0007669"/>
    <property type="project" value="TreeGrafter"/>
</dbReference>
<evidence type="ECO:0000256" key="3">
    <source>
        <dbReference type="ARBA" id="ARBA00023125"/>
    </source>
</evidence>
<proteinExistence type="inferred from homology"/>